<dbReference type="GO" id="GO:0003968">
    <property type="term" value="F:RNA-directed RNA polymerase activity"/>
    <property type="evidence" value="ECO:0007669"/>
    <property type="project" value="EnsemblFungi"/>
</dbReference>
<dbReference type="GO" id="GO:0006367">
    <property type="term" value="P:transcription initiation at RNA polymerase II promoter"/>
    <property type="evidence" value="ECO:0007669"/>
    <property type="project" value="EnsemblFungi"/>
</dbReference>
<evidence type="ECO:0000256" key="3">
    <source>
        <dbReference type="ARBA" id="ARBA00022478"/>
    </source>
</evidence>
<dbReference type="SUPFAM" id="SSF50249">
    <property type="entry name" value="Nucleic acid-binding proteins"/>
    <property type="match status" value="1"/>
</dbReference>
<dbReference type="Gene3D" id="3.30.1490.120">
    <property type="entry name" value="RNA polymerase Rpb7-like, N-terminal domain"/>
    <property type="match status" value="1"/>
</dbReference>
<dbReference type="Pfam" id="PF03876">
    <property type="entry name" value="SHS2_Rpb7-N"/>
    <property type="match status" value="1"/>
</dbReference>
<evidence type="ECO:0000256" key="5">
    <source>
        <dbReference type="ARBA" id="ARBA00023242"/>
    </source>
</evidence>
<dbReference type="GO" id="GO:0000956">
    <property type="term" value="P:nuclear-transcribed mRNA catabolic process"/>
    <property type="evidence" value="ECO:0007669"/>
    <property type="project" value="EnsemblFungi"/>
</dbReference>
<dbReference type="PROSITE" id="PS50126">
    <property type="entry name" value="S1"/>
    <property type="match status" value="1"/>
</dbReference>
<evidence type="ECO:0000313" key="7">
    <source>
        <dbReference type="EMBL" id="KXN71667.1"/>
    </source>
</evidence>
<dbReference type="OMA" id="TMRQPGL"/>
<dbReference type="InterPro" id="IPR036898">
    <property type="entry name" value="RNA_pol_Rpb7-like_N_sf"/>
</dbReference>
<dbReference type="GO" id="GO:0005665">
    <property type="term" value="C:RNA polymerase II, core complex"/>
    <property type="evidence" value="ECO:0007669"/>
    <property type="project" value="EnsemblFungi"/>
</dbReference>
<keyword evidence="4" id="KW-0804">Transcription</keyword>
<dbReference type="SUPFAM" id="SSF88798">
    <property type="entry name" value="N-terminal, heterodimerisation domain of RBP7 (RpoE)"/>
    <property type="match status" value="1"/>
</dbReference>
<keyword evidence="3" id="KW-0240">DNA-directed RNA polymerase</keyword>
<dbReference type="GO" id="GO:0006368">
    <property type="term" value="P:transcription elongation by RNA polymerase II"/>
    <property type="evidence" value="ECO:0007669"/>
    <property type="project" value="EnsemblFungi"/>
</dbReference>
<feature type="domain" description="S1 motif" evidence="6">
    <location>
        <begin position="82"/>
        <end position="160"/>
    </location>
</feature>
<evidence type="ECO:0000256" key="4">
    <source>
        <dbReference type="ARBA" id="ARBA00023163"/>
    </source>
</evidence>
<dbReference type="OrthoDB" id="1162399at2759"/>
<dbReference type="InterPro" id="IPR012340">
    <property type="entry name" value="NA-bd_OB-fold"/>
</dbReference>
<dbReference type="PANTHER" id="PTHR12709:SF4">
    <property type="entry name" value="DNA-DIRECTED RNA POLYMERASE II SUBUNIT RPB7"/>
    <property type="match status" value="1"/>
</dbReference>
<dbReference type="Pfam" id="PF00575">
    <property type="entry name" value="S1"/>
    <property type="match status" value="1"/>
</dbReference>
<dbReference type="GO" id="GO:0045948">
    <property type="term" value="P:positive regulation of translational initiation"/>
    <property type="evidence" value="ECO:0007669"/>
    <property type="project" value="EnsemblFungi"/>
</dbReference>
<dbReference type="Gene3D" id="2.40.50.140">
    <property type="entry name" value="Nucleic acid-binding proteins"/>
    <property type="match status" value="1"/>
</dbReference>
<name>A0A137P9I0_CONC2</name>
<dbReference type="STRING" id="796925.A0A137P9I0"/>
<dbReference type="GO" id="GO:1990328">
    <property type="term" value="C:RPB4-RPB7 complex"/>
    <property type="evidence" value="ECO:0007669"/>
    <property type="project" value="EnsemblFungi"/>
</dbReference>
<evidence type="ECO:0000256" key="1">
    <source>
        <dbReference type="ARBA" id="ARBA00004123"/>
    </source>
</evidence>
<dbReference type="FunFam" id="3.30.1490.120:FF:000001">
    <property type="entry name" value="DNA-directed RNA polymerase II subunit RPB7"/>
    <property type="match status" value="1"/>
</dbReference>
<dbReference type="PANTHER" id="PTHR12709">
    <property type="entry name" value="DNA-DIRECTED RNA POLYMERASE II, III"/>
    <property type="match status" value="1"/>
</dbReference>
<gene>
    <name evidence="7" type="ORF">CONCODRAFT_48565</name>
</gene>
<accession>A0A137P9I0</accession>
<dbReference type="CDD" id="cd04329">
    <property type="entry name" value="RNAP_II_Rpb7_N"/>
    <property type="match status" value="1"/>
</dbReference>
<dbReference type="InterPro" id="IPR005576">
    <property type="entry name" value="Rpb7-like_N"/>
</dbReference>
<dbReference type="Proteomes" id="UP000070444">
    <property type="component" value="Unassembled WGS sequence"/>
</dbReference>
<protein>
    <recommendedName>
        <fullName evidence="6">S1 motif domain-containing protein</fullName>
    </recommendedName>
</protein>
<organism evidence="7 8">
    <name type="scientific">Conidiobolus coronatus (strain ATCC 28846 / CBS 209.66 / NRRL 28638)</name>
    <name type="common">Delacroixia coronata</name>
    <dbReference type="NCBI Taxonomy" id="796925"/>
    <lineage>
        <taxon>Eukaryota</taxon>
        <taxon>Fungi</taxon>
        <taxon>Fungi incertae sedis</taxon>
        <taxon>Zoopagomycota</taxon>
        <taxon>Entomophthoromycotina</taxon>
        <taxon>Entomophthoromycetes</taxon>
        <taxon>Entomophthorales</taxon>
        <taxon>Ancylistaceae</taxon>
        <taxon>Conidiobolus</taxon>
    </lineage>
</organism>
<sequence>MFFLKDMTHTIQLPPSYFGPGIRKFVEQKLHKDVEGTCSDQYGYIISVVSISKVSQGKLIPGAGQAEYTVSYSAVVLKPFKSEVLDAVVISITKTGFFAEMGPLKIFVSLSNIPEELEYNAESSAFQSEDQVIENGSPVRLKILGIRTDATELYIIGTIKEDYLGAISF</sequence>
<dbReference type="InterPro" id="IPR045113">
    <property type="entry name" value="Rpb7-like"/>
</dbReference>
<dbReference type="GO" id="GO:0003697">
    <property type="term" value="F:single-stranded DNA binding"/>
    <property type="evidence" value="ECO:0007669"/>
    <property type="project" value="EnsemblFungi"/>
</dbReference>
<dbReference type="FunFam" id="2.40.50.140:FF:000043">
    <property type="entry name" value="DNA-directed RNA polymerase II subunit RPB7"/>
    <property type="match status" value="1"/>
</dbReference>
<dbReference type="EMBL" id="KQ964470">
    <property type="protein sequence ID" value="KXN71667.1"/>
    <property type="molecule type" value="Genomic_DNA"/>
</dbReference>
<dbReference type="GO" id="GO:0003727">
    <property type="term" value="F:single-stranded RNA binding"/>
    <property type="evidence" value="ECO:0007669"/>
    <property type="project" value="EnsemblFungi"/>
</dbReference>
<dbReference type="GO" id="GO:0010590">
    <property type="term" value="P:regulation of septum digestion after cytokinesis"/>
    <property type="evidence" value="ECO:0007669"/>
    <property type="project" value="EnsemblFungi"/>
</dbReference>
<evidence type="ECO:0000256" key="2">
    <source>
        <dbReference type="ARBA" id="ARBA00009307"/>
    </source>
</evidence>
<proteinExistence type="inferred from homology"/>
<dbReference type="InterPro" id="IPR003029">
    <property type="entry name" value="S1_domain"/>
</dbReference>
<keyword evidence="8" id="KW-1185">Reference proteome</keyword>
<reference evidence="7 8" key="1">
    <citation type="journal article" date="2015" name="Genome Biol. Evol.">
        <title>Phylogenomic analyses indicate that early fungi evolved digesting cell walls of algal ancestors of land plants.</title>
        <authorList>
            <person name="Chang Y."/>
            <person name="Wang S."/>
            <person name="Sekimoto S."/>
            <person name="Aerts A.L."/>
            <person name="Choi C."/>
            <person name="Clum A."/>
            <person name="LaButti K.M."/>
            <person name="Lindquist E.A."/>
            <person name="Yee Ngan C."/>
            <person name="Ohm R.A."/>
            <person name="Salamov A.A."/>
            <person name="Grigoriev I.V."/>
            <person name="Spatafora J.W."/>
            <person name="Berbee M.L."/>
        </authorList>
    </citation>
    <scope>NUCLEOTIDE SEQUENCE [LARGE SCALE GENOMIC DNA]</scope>
    <source>
        <strain evidence="7 8">NRRL 28638</strain>
    </source>
</reference>
<dbReference type="AlphaFoldDB" id="A0A137P9I0"/>
<dbReference type="GO" id="GO:0060213">
    <property type="term" value="P:positive regulation of nuclear-transcribed mRNA poly(A) tail shortening"/>
    <property type="evidence" value="ECO:0007669"/>
    <property type="project" value="EnsemblFungi"/>
</dbReference>
<dbReference type="GO" id="GO:0031369">
    <property type="term" value="F:translation initiation factor binding"/>
    <property type="evidence" value="ECO:0007669"/>
    <property type="project" value="EnsemblFungi"/>
</dbReference>
<comment type="similarity">
    <text evidence="2">Belongs to the eukaryotic RPB7/RPC8 RNA polymerase subunit family.</text>
</comment>
<dbReference type="CDD" id="cd04462">
    <property type="entry name" value="S1_RNAPII_Rpb7"/>
    <property type="match status" value="1"/>
</dbReference>
<keyword evidence="5" id="KW-0539">Nucleus</keyword>
<dbReference type="GO" id="GO:0000932">
    <property type="term" value="C:P-body"/>
    <property type="evidence" value="ECO:0007669"/>
    <property type="project" value="EnsemblFungi"/>
</dbReference>
<evidence type="ECO:0000259" key="6">
    <source>
        <dbReference type="PROSITE" id="PS50126"/>
    </source>
</evidence>
<comment type="subcellular location">
    <subcellularLocation>
        <location evidence="1">Nucleus</location>
    </subcellularLocation>
</comment>
<evidence type="ECO:0000313" key="8">
    <source>
        <dbReference type="Proteomes" id="UP000070444"/>
    </source>
</evidence>